<evidence type="ECO:0000313" key="12">
    <source>
        <dbReference type="EMBL" id="AFN75786.1"/>
    </source>
</evidence>
<dbReference type="EC" id="2.8.1.13" evidence="9"/>
<evidence type="ECO:0000256" key="1">
    <source>
        <dbReference type="ARBA" id="ARBA00022555"/>
    </source>
</evidence>
<dbReference type="Pfam" id="PF03054">
    <property type="entry name" value="tRNA_Me_trans"/>
    <property type="match status" value="1"/>
</dbReference>
<feature type="site" description="Interaction with tRNA" evidence="9">
    <location>
        <position position="131"/>
    </location>
</feature>
<keyword evidence="3 9" id="KW-0819">tRNA processing</keyword>
<accession>I7A7C7</accession>
<keyword evidence="9" id="KW-0963">Cytoplasm</keyword>
<dbReference type="STRING" id="1191523.MROS_2556"/>
<evidence type="ECO:0000256" key="5">
    <source>
        <dbReference type="ARBA" id="ARBA00022840"/>
    </source>
</evidence>
<evidence type="ECO:0000313" key="13">
    <source>
        <dbReference type="Proteomes" id="UP000009011"/>
    </source>
</evidence>
<keyword evidence="1 9" id="KW-0820">tRNA-binding</keyword>
<dbReference type="InterPro" id="IPR046885">
    <property type="entry name" value="MnmA-like_C"/>
</dbReference>
<dbReference type="RefSeq" id="WP_014857216.1">
    <property type="nucleotide sequence ID" value="NC_018178.1"/>
</dbReference>
<evidence type="ECO:0000256" key="6">
    <source>
        <dbReference type="ARBA" id="ARBA00022884"/>
    </source>
</evidence>
<evidence type="ECO:0000259" key="11">
    <source>
        <dbReference type="Pfam" id="PF20259"/>
    </source>
</evidence>
<evidence type="ECO:0000259" key="10">
    <source>
        <dbReference type="Pfam" id="PF20258"/>
    </source>
</evidence>
<dbReference type="Pfam" id="PF20258">
    <property type="entry name" value="tRNA_Me_trans_C"/>
    <property type="match status" value="1"/>
</dbReference>
<feature type="binding site" evidence="9">
    <location>
        <position position="35"/>
    </location>
    <ligand>
        <name>ATP</name>
        <dbReference type="ChEBI" id="CHEBI:30616"/>
    </ligand>
</feature>
<feature type="binding site" evidence="9">
    <location>
        <position position="130"/>
    </location>
    <ligand>
        <name>ATP</name>
        <dbReference type="ChEBI" id="CHEBI:30616"/>
    </ligand>
</feature>
<feature type="region of interest" description="Interaction with tRNA" evidence="9">
    <location>
        <begin position="310"/>
        <end position="311"/>
    </location>
</feature>
<dbReference type="Gene3D" id="2.40.30.10">
    <property type="entry name" value="Translation factors"/>
    <property type="match status" value="1"/>
</dbReference>
<keyword evidence="2 9" id="KW-0808">Transferase</keyword>
<dbReference type="GO" id="GO:0005524">
    <property type="term" value="F:ATP binding"/>
    <property type="evidence" value="ECO:0007669"/>
    <property type="project" value="UniProtKB-KW"/>
</dbReference>
<organism evidence="12 13">
    <name type="scientific">Melioribacter roseus (strain DSM 23840 / JCM 17771 / VKM B-2668 / P3M-2)</name>
    <dbReference type="NCBI Taxonomy" id="1191523"/>
    <lineage>
        <taxon>Bacteria</taxon>
        <taxon>Pseudomonadati</taxon>
        <taxon>Ignavibacteriota</taxon>
        <taxon>Ignavibacteria</taxon>
        <taxon>Ignavibacteriales</taxon>
        <taxon>Melioribacteraceae</taxon>
        <taxon>Melioribacter</taxon>
    </lineage>
</organism>
<gene>
    <name evidence="9" type="primary">mnmA</name>
    <name evidence="12" type="ordered locus">MROS_2556</name>
</gene>
<feature type="binding site" evidence="9">
    <location>
        <begin position="9"/>
        <end position="16"/>
    </location>
    <ligand>
        <name>ATP</name>
        <dbReference type="ChEBI" id="CHEBI:30616"/>
    </ligand>
</feature>
<dbReference type="AlphaFoldDB" id="I7A7C7"/>
<keyword evidence="13" id="KW-1185">Reference proteome</keyword>
<dbReference type="Gene3D" id="2.30.30.280">
    <property type="entry name" value="Adenine nucleotide alpha hydrolases-like domains"/>
    <property type="match status" value="1"/>
</dbReference>
<proteinExistence type="inferred from homology"/>
<comment type="catalytic activity">
    <reaction evidence="8 9">
        <text>S-sulfanyl-L-cysteinyl-[protein] + uridine(34) in tRNA + AH2 + ATP = 2-thiouridine(34) in tRNA + L-cysteinyl-[protein] + A + AMP + diphosphate + H(+)</text>
        <dbReference type="Rhea" id="RHEA:47032"/>
        <dbReference type="Rhea" id="RHEA-COMP:10131"/>
        <dbReference type="Rhea" id="RHEA-COMP:11726"/>
        <dbReference type="Rhea" id="RHEA-COMP:11727"/>
        <dbReference type="Rhea" id="RHEA-COMP:11728"/>
        <dbReference type="ChEBI" id="CHEBI:13193"/>
        <dbReference type="ChEBI" id="CHEBI:15378"/>
        <dbReference type="ChEBI" id="CHEBI:17499"/>
        <dbReference type="ChEBI" id="CHEBI:29950"/>
        <dbReference type="ChEBI" id="CHEBI:30616"/>
        <dbReference type="ChEBI" id="CHEBI:33019"/>
        <dbReference type="ChEBI" id="CHEBI:61963"/>
        <dbReference type="ChEBI" id="CHEBI:65315"/>
        <dbReference type="ChEBI" id="CHEBI:87170"/>
        <dbReference type="ChEBI" id="CHEBI:456215"/>
        <dbReference type="EC" id="2.8.1.13"/>
    </reaction>
</comment>
<feature type="region of interest" description="Interaction with tRNA" evidence="9">
    <location>
        <begin position="152"/>
        <end position="154"/>
    </location>
</feature>
<dbReference type="eggNOG" id="COG0482">
    <property type="taxonomic scope" value="Bacteria"/>
</dbReference>
<keyword evidence="4 9" id="KW-0547">Nucleotide-binding</keyword>
<feature type="domain" description="tRNA-specific 2-thiouridylase MnmA-like C-terminal" evidence="10">
    <location>
        <begin position="285"/>
        <end position="360"/>
    </location>
</feature>
<dbReference type="HAMAP" id="MF_00144">
    <property type="entry name" value="tRNA_thiouridyl_MnmA"/>
    <property type="match status" value="1"/>
</dbReference>
<comment type="similarity">
    <text evidence="9">Belongs to the MnmA/TRMU family.</text>
</comment>
<dbReference type="GO" id="GO:0005737">
    <property type="term" value="C:cytoplasm"/>
    <property type="evidence" value="ECO:0007669"/>
    <property type="project" value="UniProtKB-SubCell"/>
</dbReference>
<dbReference type="PANTHER" id="PTHR11933:SF5">
    <property type="entry name" value="MITOCHONDRIAL TRNA-SPECIFIC 2-THIOURIDYLASE 1"/>
    <property type="match status" value="1"/>
</dbReference>
<dbReference type="InterPro" id="IPR004506">
    <property type="entry name" value="MnmA-like"/>
</dbReference>
<dbReference type="HOGENOM" id="CLU_035188_1_0_10"/>
<dbReference type="InterPro" id="IPR046884">
    <property type="entry name" value="MnmA-like_central"/>
</dbReference>
<keyword evidence="6 9" id="KW-0694">RNA-binding</keyword>
<dbReference type="CDD" id="cd01998">
    <property type="entry name" value="MnmA_TRMU-like"/>
    <property type="match status" value="1"/>
</dbReference>
<dbReference type="SUPFAM" id="SSF52402">
    <property type="entry name" value="Adenine nucleotide alpha hydrolases-like"/>
    <property type="match status" value="1"/>
</dbReference>
<protein>
    <recommendedName>
        <fullName evidence="9">tRNA-specific 2-thiouridylase MnmA</fullName>
        <ecNumber evidence="9">2.8.1.13</ecNumber>
    </recommendedName>
</protein>
<dbReference type="KEGG" id="mro:MROS_2556"/>
<dbReference type="PANTHER" id="PTHR11933">
    <property type="entry name" value="TRNA 5-METHYLAMINOMETHYL-2-THIOURIDYLATE -METHYLTRANSFERASE"/>
    <property type="match status" value="1"/>
</dbReference>
<reference evidence="12 13" key="1">
    <citation type="journal article" date="2013" name="PLoS ONE">
        <title>Genomic analysis of Melioribacter roseus, facultatively anaerobic organotrophic bacterium representing a novel deep lineage within Bacteriodetes/Chlorobi group.</title>
        <authorList>
            <person name="Kadnikov V.V."/>
            <person name="Mardanov A.V."/>
            <person name="Podosokorskaya O.A."/>
            <person name="Gavrilov S.N."/>
            <person name="Kublanov I.V."/>
            <person name="Beletsky A.V."/>
            <person name="Bonch-Osmolovskaya E.A."/>
            <person name="Ravin N.V."/>
        </authorList>
    </citation>
    <scope>NUCLEOTIDE SEQUENCE [LARGE SCALE GENOMIC DNA]</scope>
    <source>
        <strain evidence="13">JCM 17771 / P3M-2</strain>
    </source>
</reference>
<name>I7A7C7_MELRP</name>
<dbReference type="GO" id="GO:0002143">
    <property type="term" value="P:tRNA wobble position uridine thiolation"/>
    <property type="evidence" value="ECO:0007669"/>
    <property type="project" value="TreeGrafter"/>
</dbReference>
<evidence type="ECO:0000256" key="7">
    <source>
        <dbReference type="ARBA" id="ARBA00023157"/>
    </source>
</evidence>
<keyword evidence="7" id="KW-1015">Disulfide bond</keyword>
<dbReference type="Pfam" id="PF20259">
    <property type="entry name" value="tRNA_Me_trans_M"/>
    <property type="match status" value="1"/>
</dbReference>
<comment type="subcellular location">
    <subcellularLocation>
        <location evidence="9">Cytoplasm</location>
    </subcellularLocation>
</comment>
<dbReference type="EMBL" id="CP003557">
    <property type="protein sequence ID" value="AFN75786.1"/>
    <property type="molecule type" value="Genomic_DNA"/>
</dbReference>
<dbReference type="Gene3D" id="3.40.50.620">
    <property type="entry name" value="HUPs"/>
    <property type="match status" value="1"/>
</dbReference>
<feature type="domain" description="tRNA-specific 2-thiouridylase MnmA-like central" evidence="11">
    <location>
        <begin position="212"/>
        <end position="277"/>
    </location>
</feature>
<evidence type="ECO:0000256" key="3">
    <source>
        <dbReference type="ARBA" id="ARBA00022694"/>
    </source>
</evidence>
<dbReference type="GO" id="GO:0000049">
    <property type="term" value="F:tRNA binding"/>
    <property type="evidence" value="ECO:0007669"/>
    <property type="project" value="UniProtKB-KW"/>
</dbReference>
<comment type="caution">
    <text evidence="9">Lacks conserved residue(s) required for the propagation of feature annotation.</text>
</comment>
<dbReference type="OrthoDB" id="9800696at2"/>
<keyword evidence="5 9" id="KW-0067">ATP-binding</keyword>
<feature type="active site" description="Nucleophile" evidence="9">
    <location>
        <position position="106"/>
    </location>
</feature>
<dbReference type="PATRIC" id="fig|1191523.3.peg.2691"/>
<dbReference type="FunFam" id="3.40.50.620:FF:000115">
    <property type="entry name" value="tRNA-specific 2-thiouridylase MnmA"/>
    <property type="match status" value="1"/>
</dbReference>
<dbReference type="Proteomes" id="UP000009011">
    <property type="component" value="Chromosome"/>
</dbReference>
<evidence type="ECO:0000256" key="2">
    <source>
        <dbReference type="ARBA" id="ARBA00022679"/>
    </source>
</evidence>
<feature type="active site" description="Cysteine persulfide intermediate" evidence="9">
    <location>
        <position position="202"/>
    </location>
</feature>
<dbReference type="GO" id="GO:0103016">
    <property type="term" value="F:tRNA-uridine 2-sulfurtransferase activity"/>
    <property type="evidence" value="ECO:0007669"/>
    <property type="project" value="UniProtKB-EC"/>
</dbReference>
<sequence>MNENRVIVAMSGGVDSSVAAAILKKEGYDVIGITMKTWGFMEVGGAPKHESGCCSLDAIFDAKNVAELIGIPHYTVDFTKAFEETVIDDFVKEYLAGRTPNPCVVCNRKIKWEELLKKADSLDARYVATGHYAVVEKINDRYTLKYSKDTKKDQTYALWGLTQESLSRTLFPLGKYTKEEVRAIAAEFGLKTADKPDSQEICFVADNNYERFLRERIPEVINNIREGNLVYHGEIVGKHKGFPFYTIGQRRGLGVSFGKPVYVKNIDSNTNTIEIGDKEELLERRVKASDVNYVSQAILKEGEKVFGKIRYSDSAKEAVVIKSAPDSIEIEFSEPKNAVTPGQSLVLYDEKGYLLAGGIIEK</sequence>
<feature type="site" description="Interaction with tRNA" evidence="9">
    <location>
        <position position="343"/>
    </location>
</feature>
<dbReference type="InterPro" id="IPR014729">
    <property type="entry name" value="Rossmann-like_a/b/a_fold"/>
</dbReference>
<evidence type="ECO:0000256" key="8">
    <source>
        <dbReference type="ARBA" id="ARBA00051542"/>
    </source>
</evidence>
<evidence type="ECO:0000256" key="9">
    <source>
        <dbReference type="HAMAP-Rule" id="MF_00144"/>
    </source>
</evidence>
<comment type="function">
    <text evidence="9">Catalyzes the 2-thiolation of uridine at the wobble position (U34) of tRNA, leading to the formation of s(2)U34.</text>
</comment>
<dbReference type="InterPro" id="IPR023382">
    <property type="entry name" value="MnmA-like_central_sf"/>
</dbReference>
<dbReference type="NCBIfam" id="TIGR00420">
    <property type="entry name" value="trmU"/>
    <property type="match status" value="1"/>
</dbReference>
<evidence type="ECO:0000256" key="4">
    <source>
        <dbReference type="ARBA" id="ARBA00022741"/>
    </source>
</evidence>
<dbReference type="NCBIfam" id="NF001138">
    <property type="entry name" value="PRK00143.1"/>
    <property type="match status" value="1"/>
</dbReference>